<dbReference type="AlphaFoldDB" id="A0A0W8EAL7"/>
<reference evidence="1" key="1">
    <citation type="journal article" date="2015" name="Proc. Natl. Acad. Sci. U.S.A.">
        <title>Networks of energetic and metabolic interactions define dynamics in microbial communities.</title>
        <authorList>
            <person name="Embree M."/>
            <person name="Liu J.K."/>
            <person name="Al-Bassam M.M."/>
            <person name="Zengler K."/>
        </authorList>
    </citation>
    <scope>NUCLEOTIDE SEQUENCE</scope>
</reference>
<accession>A0A0W8EAL7</accession>
<dbReference type="EMBL" id="LNQE01001803">
    <property type="protein sequence ID" value="KUG05564.1"/>
    <property type="molecule type" value="Genomic_DNA"/>
</dbReference>
<evidence type="ECO:0000313" key="1">
    <source>
        <dbReference type="EMBL" id="KUG05564.1"/>
    </source>
</evidence>
<proteinExistence type="predicted"/>
<name>A0A0W8EAL7_9ZZZZ</name>
<sequence length="48" mass="4866">MAALIAGWPGDPASREMVIHSLSSLPLTGNIPVPGCDPGGNLPWIQGA</sequence>
<gene>
    <name evidence="1" type="ORF">ASZ90_017001</name>
</gene>
<organism evidence="1">
    <name type="scientific">hydrocarbon metagenome</name>
    <dbReference type="NCBI Taxonomy" id="938273"/>
    <lineage>
        <taxon>unclassified sequences</taxon>
        <taxon>metagenomes</taxon>
        <taxon>ecological metagenomes</taxon>
    </lineage>
</organism>
<protein>
    <submittedName>
        <fullName evidence="1">Uncharacterized protein</fullName>
    </submittedName>
</protein>
<comment type="caution">
    <text evidence="1">The sequence shown here is derived from an EMBL/GenBank/DDBJ whole genome shotgun (WGS) entry which is preliminary data.</text>
</comment>